<evidence type="ECO:0000256" key="13">
    <source>
        <dbReference type="ARBA" id="ARBA00074989"/>
    </source>
</evidence>
<keyword evidence="19" id="KW-1185">Reference proteome</keyword>
<evidence type="ECO:0000256" key="7">
    <source>
        <dbReference type="ARBA" id="ARBA00023018"/>
    </source>
</evidence>
<feature type="compositionally biased region" description="Polar residues" evidence="15">
    <location>
        <begin position="822"/>
        <end position="837"/>
    </location>
</feature>
<evidence type="ECO:0000256" key="8">
    <source>
        <dbReference type="ARBA" id="ARBA00023273"/>
    </source>
</evidence>
<evidence type="ECO:0000256" key="5">
    <source>
        <dbReference type="ARBA" id="ARBA00022553"/>
    </source>
</evidence>
<dbReference type="GO" id="GO:0007165">
    <property type="term" value="P:signal transduction"/>
    <property type="evidence" value="ECO:0007669"/>
    <property type="project" value="InterPro"/>
</dbReference>
<dbReference type="OrthoDB" id="19923at2759"/>
<feature type="domain" description="BAR" evidence="17">
    <location>
        <begin position="1"/>
        <end position="237"/>
    </location>
</feature>
<evidence type="ECO:0000256" key="3">
    <source>
        <dbReference type="ARBA" id="ARBA00004552"/>
    </source>
</evidence>
<feature type="domain" description="Rho-GAP" evidence="16">
    <location>
        <begin position="243"/>
        <end position="433"/>
    </location>
</feature>
<reference evidence="18" key="3">
    <citation type="submission" date="2025-09" db="UniProtKB">
        <authorList>
            <consortium name="Ensembl"/>
        </authorList>
    </citation>
    <scope>IDENTIFICATION</scope>
</reference>
<dbReference type="InterPro" id="IPR000198">
    <property type="entry name" value="RhoGAP_dom"/>
</dbReference>
<feature type="region of interest" description="Disordered" evidence="15">
    <location>
        <begin position="816"/>
        <end position="839"/>
    </location>
</feature>
<dbReference type="PANTHER" id="PTHR14130:SF13">
    <property type="entry name" value="RHO GTPASE-ACTIVATING PROTEIN 44"/>
    <property type="match status" value="1"/>
</dbReference>
<dbReference type="FunFam" id="1.20.1270.60:FF:000018">
    <property type="entry name" value="Rho GTPase activating protein 44"/>
    <property type="match status" value="1"/>
</dbReference>
<reference evidence="18" key="2">
    <citation type="submission" date="2025-08" db="UniProtKB">
        <authorList>
            <consortium name="Ensembl"/>
        </authorList>
    </citation>
    <scope>IDENTIFICATION</scope>
</reference>
<dbReference type="AlphaFoldDB" id="G3P9N3"/>
<evidence type="ECO:0000256" key="11">
    <source>
        <dbReference type="ARBA" id="ARBA00063387"/>
    </source>
</evidence>
<dbReference type="GO" id="GO:0098887">
    <property type="term" value="P:neurotransmitter receptor transport, endosome to postsynaptic membrane"/>
    <property type="evidence" value="ECO:0007669"/>
    <property type="project" value="TreeGrafter"/>
</dbReference>
<dbReference type="GO" id="GO:0035021">
    <property type="term" value="P:negative regulation of Rac protein signal transduction"/>
    <property type="evidence" value="ECO:0007669"/>
    <property type="project" value="TreeGrafter"/>
</dbReference>
<evidence type="ECO:0000256" key="15">
    <source>
        <dbReference type="SAM" id="MobiDB-lite"/>
    </source>
</evidence>
<feature type="region of interest" description="Disordered" evidence="15">
    <location>
        <begin position="681"/>
        <end position="801"/>
    </location>
</feature>
<feature type="compositionally biased region" description="Polar residues" evidence="15">
    <location>
        <begin position="688"/>
        <end position="697"/>
    </location>
</feature>
<feature type="compositionally biased region" description="Polar residues" evidence="15">
    <location>
        <begin position="452"/>
        <end position="461"/>
    </location>
</feature>
<dbReference type="Gene3D" id="1.10.555.10">
    <property type="entry name" value="Rho GTPase activation protein"/>
    <property type="match status" value="1"/>
</dbReference>
<dbReference type="Gene3D" id="1.20.1270.60">
    <property type="entry name" value="Arfaptin homology (AH) domain/BAR domain"/>
    <property type="match status" value="1"/>
</dbReference>
<dbReference type="SUPFAM" id="SSF48350">
    <property type="entry name" value="GTPase activation domain, GAP"/>
    <property type="match status" value="1"/>
</dbReference>
<dbReference type="GO" id="GO:0061001">
    <property type="term" value="P:regulation of dendritic spine morphogenesis"/>
    <property type="evidence" value="ECO:0007669"/>
    <property type="project" value="TreeGrafter"/>
</dbReference>
<dbReference type="GO" id="GO:0032956">
    <property type="term" value="P:regulation of actin cytoskeleton organization"/>
    <property type="evidence" value="ECO:0007669"/>
    <property type="project" value="TreeGrafter"/>
</dbReference>
<evidence type="ECO:0000256" key="12">
    <source>
        <dbReference type="ARBA" id="ARBA00070278"/>
    </source>
</evidence>
<evidence type="ECO:0000313" key="18">
    <source>
        <dbReference type="Ensembl" id="ENSGACP00000014307.2"/>
    </source>
</evidence>
<evidence type="ECO:0000259" key="17">
    <source>
        <dbReference type="PROSITE" id="PS51021"/>
    </source>
</evidence>
<dbReference type="Proteomes" id="UP000007635">
    <property type="component" value="Chromosome XI"/>
</dbReference>
<keyword evidence="4" id="KW-0343">GTPase activation</keyword>
<dbReference type="Pfam" id="PF03114">
    <property type="entry name" value="BAR"/>
    <property type="match status" value="1"/>
</dbReference>
<dbReference type="GO" id="GO:0031256">
    <property type="term" value="C:leading edge membrane"/>
    <property type="evidence" value="ECO:0007669"/>
    <property type="project" value="TreeGrafter"/>
</dbReference>
<dbReference type="GO" id="GO:0005096">
    <property type="term" value="F:GTPase activator activity"/>
    <property type="evidence" value="ECO:0007669"/>
    <property type="project" value="UniProtKB-KW"/>
</dbReference>
<dbReference type="InterPro" id="IPR047165">
    <property type="entry name" value="RHG17/44/SH3BP1-like"/>
</dbReference>
<dbReference type="GO" id="GO:0014069">
    <property type="term" value="C:postsynaptic density"/>
    <property type="evidence" value="ECO:0007669"/>
    <property type="project" value="TreeGrafter"/>
</dbReference>
<accession>G3P9N3</accession>
<feature type="compositionally biased region" description="Basic and acidic residues" evidence="15">
    <location>
        <begin position="467"/>
        <end position="478"/>
    </location>
</feature>
<comment type="subcellular location">
    <subcellularLocation>
        <location evidence="2">Cell projection</location>
        <location evidence="2">Dendrite</location>
    </subcellularLocation>
    <subcellularLocation>
        <location evidence="3">Cell projection</location>
        <location evidence="3">Dendritic spine</location>
    </subcellularLocation>
    <subcellularLocation>
        <location evidence="9">Presynapse</location>
    </subcellularLocation>
    <subcellularLocation>
        <location evidence="1">Recycling endosome</location>
    </subcellularLocation>
</comment>
<feature type="compositionally biased region" description="Polar residues" evidence="15">
    <location>
        <begin position="146"/>
        <end position="159"/>
    </location>
</feature>
<protein>
    <recommendedName>
        <fullName evidence="12">Rho GTPase-activating protein 44</fullName>
    </recommendedName>
    <alternativeName>
        <fullName evidence="13">Rho-type GTPase-activating protein RICH2</fullName>
    </alternativeName>
    <alternativeName>
        <fullName evidence="14">RhoGAP interacting with CIP4 homologs protein 2</fullName>
    </alternativeName>
</protein>
<evidence type="ECO:0000256" key="1">
    <source>
        <dbReference type="ARBA" id="ARBA00004172"/>
    </source>
</evidence>
<dbReference type="InterPro" id="IPR004148">
    <property type="entry name" value="BAR_dom"/>
</dbReference>
<reference evidence="18 19" key="1">
    <citation type="journal article" date="2021" name="G3 (Bethesda)">
        <title>Improved contiguity of the threespine stickleback genome using long-read sequencing.</title>
        <authorList>
            <person name="Nath S."/>
            <person name="Shaw D.E."/>
            <person name="White M.A."/>
        </authorList>
    </citation>
    <scope>NUCLEOTIDE SEQUENCE [LARGE SCALE GENOMIC DNA]</scope>
    <source>
        <strain evidence="18 19">Lake Benthic</strain>
    </source>
</reference>
<dbReference type="GO" id="GO:0098886">
    <property type="term" value="P:modification of dendritic spine"/>
    <property type="evidence" value="ECO:0007669"/>
    <property type="project" value="TreeGrafter"/>
</dbReference>
<comment type="function">
    <text evidence="10">GTPase-activating protein (GAP) that stimulates the GTPase activity of Rho-type GTPases. Thereby, controls Rho-type GTPases cycling between their active GTP-bound and inactive GDP-bound states. Acts as a GAP at least for CDC42 and RAC1. In neurons, is involved in dendritic spine formation and synaptic plasticity in a specific RAC1-GAP activity. Limits the initiation of exploratory dendritic filopodia. Recruited to actin-patches that seed filopodia, binds specifically to plasma membrane sections that are deformed inward by acto-myosin mediated contractile forces. Acts through GAP activity on RAC1 to reduce actin polymerization necessary for filopodia formation. In association with SHANK3, promotes GRIA1 exocytosis from recycling endosomes and spine morphological changes associated to long-term potentiation.</text>
</comment>
<dbReference type="GeneTree" id="ENSGT00940000157296"/>
<dbReference type="SMART" id="SM00324">
    <property type="entry name" value="RhoGAP"/>
    <property type="match status" value="1"/>
</dbReference>
<feature type="region of interest" description="Disordered" evidence="15">
    <location>
        <begin position="514"/>
        <end position="649"/>
    </location>
</feature>
<comment type="subunit">
    <text evidence="11">Interacts with BST2 (via cytoplasmic domain). Interacts (probably via PDZ-binding motif) with SHANK3 (via PDZ domain); the interaction takes place in dendritic spines and promotes GRIA1 exocytosis.</text>
</comment>
<name>G3P9N3_GASAC</name>
<dbReference type="FunFam" id="1.10.555.10:FF:000001">
    <property type="entry name" value="Rho GTPase activating protein 44"/>
    <property type="match status" value="1"/>
</dbReference>
<dbReference type="SMART" id="SM00721">
    <property type="entry name" value="BAR"/>
    <property type="match status" value="1"/>
</dbReference>
<dbReference type="GO" id="GO:0043197">
    <property type="term" value="C:dendritic spine"/>
    <property type="evidence" value="ECO:0007669"/>
    <property type="project" value="UniProtKB-SubCell"/>
</dbReference>
<dbReference type="InterPro" id="IPR027267">
    <property type="entry name" value="AH/BAR_dom_sf"/>
</dbReference>
<evidence type="ECO:0000259" key="16">
    <source>
        <dbReference type="PROSITE" id="PS50238"/>
    </source>
</evidence>
<dbReference type="OMA" id="ALMGTCE"/>
<evidence type="ECO:0000256" key="2">
    <source>
        <dbReference type="ARBA" id="ARBA00004279"/>
    </source>
</evidence>
<evidence type="ECO:0000256" key="9">
    <source>
        <dbReference type="ARBA" id="ARBA00034106"/>
    </source>
</evidence>
<dbReference type="GO" id="GO:0048786">
    <property type="term" value="C:presynaptic active zone"/>
    <property type="evidence" value="ECO:0007669"/>
    <property type="project" value="TreeGrafter"/>
</dbReference>
<evidence type="ECO:0000256" key="10">
    <source>
        <dbReference type="ARBA" id="ARBA00059236"/>
    </source>
</evidence>
<evidence type="ECO:0000256" key="4">
    <source>
        <dbReference type="ARBA" id="ARBA00022468"/>
    </source>
</evidence>
<proteinExistence type="predicted"/>
<feature type="region of interest" description="Disordered" evidence="15">
    <location>
        <begin position="452"/>
        <end position="483"/>
    </location>
</feature>
<dbReference type="Bgee" id="ENSGACG00000010804">
    <property type="expression patterns" value="Expressed in telencephalon and 2 other cell types or tissues"/>
</dbReference>
<keyword evidence="8" id="KW-0966">Cell projection</keyword>
<keyword evidence="5" id="KW-0597">Phosphoprotein</keyword>
<feature type="region of interest" description="Disordered" evidence="15">
    <location>
        <begin position="144"/>
        <end position="169"/>
    </location>
</feature>
<dbReference type="SUPFAM" id="SSF103657">
    <property type="entry name" value="BAR/IMD domain-like"/>
    <property type="match status" value="1"/>
</dbReference>
<keyword evidence="6" id="KW-0967">Endosome</keyword>
<dbReference type="STRING" id="69293.ENSGACP00000014307"/>
<dbReference type="InParanoid" id="G3P9N3"/>
<feature type="compositionally biased region" description="Low complexity" evidence="15">
    <location>
        <begin position="762"/>
        <end position="782"/>
    </location>
</feature>
<dbReference type="Pfam" id="PF00620">
    <property type="entry name" value="RhoGAP"/>
    <property type="match status" value="1"/>
</dbReference>
<evidence type="ECO:0000256" key="14">
    <source>
        <dbReference type="ARBA" id="ARBA00076927"/>
    </source>
</evidence>
<dbReference type="GO" id="GO:0055037">
    <property type="term" value="C:recycling endosome"/>
    <property type="evidence" value="ECO:0007669"/>
    <property type="project" value="UniProtKB-SubCell"/>
</dbReference>
<evidence type="ECO:0000313" key="19">
    <source>
        <dbReference type="Proteomes" id="UP000007635"/>
    </source>
</evidence>
<dbReference type="PROSITE" id="PS50238">
    <property type="entry name" value="RHOGAP"/>
    <property type="match status" value="1"/>
</dbReference>
<dbReference type="Ensembl" id="ENSGACT00000014332.2">
    <property type="protein sequence ID" value="ENSGACP00000014307.2"/>
    <property type="gene ID" value="ENSGACG00000010804.2"/>
</dbReference>
<dbReference type="InterPro" id="IPR008936">
    <property type="entry name" value="Rho_GTPase_activation_prot"/>
</dbReference>
<evidence type="ECO:0000256" key="6">
    <source>
        <dbReference type="ARBA" id="ARBA00022753"/>
    </source>
</evidence>
<keyword evidence="7" id="KW-0770">Synapse</keyword>
<sequence length="856" mass="93645">MKKQFNRMRQLANQTVEKRLDLVKQVTHGTHKKLTACLQGQQGADIEKRSVKSPSKKLPLTILAQCMVEGAAVLGDDSLLGKMLKLCGETEEKLAEELIQFEFQIERDVVEPLYVLAEVDIPNIQKQRKHLAKLVLDMDSSRTRFHQSSKSSGHPSTLQPGAKSESLREEMEEAANRMEICRDQLSADMYSFVAKEIDYANYFQTLIETQAEYHRKSLEILQSILPQIKAHQEAWVEKPSFGKSLEEHLNISGREIAFPVEACVTMLLECGMQEEGLFRVAPSASKLKKLKASLDCGVMDVQEYSSDPHAIAGALKSYLRELPEPLMTTELYDEWIQASNVQDMDKRLQALMAVCDKLPTDNLNNFRYLVKFLSKLSDYQDANKMTPGNMAIVLGPNLLWTHTEPNMTEMMTTLSLQIVGIIEPIIQHADWFFPGDIEFNLTGSYGSPIHTNHNSNYSSMPSPDMDQSERKQPHDQSRRPLSVATDNMMLEFYKKDGMGVRVMDTSWVSRKGSATLVRKTSSTPPGMQGPGSPADTLLPEQSGEFATSPSTTPPPGERACSDNVSPNRPDTSHALPPPGEDRPPPPYPISSCHTAPHLFYPKPPPCARPVAPGPESQPPASPPPPLRWSGFTPPAPPLHSYSPHPPDINAGTPQGCLSWGSLKSKELSPVIGHKAIQVAGPTVPPSCSLHSSIQSLHSTEHSPHTLRKGSKKLAPVPPKVPYSQSCGMSDQSTGQPSPVSLSPTPPSTPSPYGLVCPPGLSPPSLGGTLTKSRPALSPGRRPSLPPPQPAHRIPGVHWPGPWSRAPSPWSRASWMDSLPGRSMSTGKTSLGNNTTPGHHSLSLSLSLSLCVAGMEA</sequence>
<dbReference type="eggNOG" id="KOG4270">
    <property type="taxonomic scope" value="Eukaryota"/>
</dbReference>
<dbReference type="PANTHER" id="PTHR14130">
    <property type="entry name" value="3BP-1 RELATED RHOGAP"/>
    <property type="match status" value="1"/>
</dbReference>
<organism evidence="18 19">
    <name type="scientific">Gasterosteus aculeatus aculeatus</name>
    <name type="common">three-spined stickleback</name>
    <dbReference type="NCBI Taxonomy" id="481459"/>
    <lineage>
        <taxon>Eukaryota</taxon>
        <taxon>Metazoa</taxon>
        <taxon>Chordata</taxon>
        <taxon>Craniata</taxon>
        <taxon>Vertebrata</taxon>
        <taxon>Euteleostomi</taxon>
        <taxon>Actinopterygii</taxon>
        <taxon>Neopterygii</taxon>
        <taxon>Teleostei</taxon>
        <taxon>Neoteleostei</taxon>
        <taxon>Acanthomorphata</taxon>
        <taxon>Eupercaria</taxon>
        <taxon>Perciformes</taxon>
        <taxon>Cottioidei</taxon>
        <taxon>Gasterosteales</taxon>
        <taxon>Gasterosteidae</taxon>
        <taxon>Gasterosteus</taxon>
    </lineage>
</organism>
<feature type="compositionally biased region" description="Polar residues" evidence="15">
    <location>
        <begin position="722"/>
        <end position="735"/>
    </location>
</feature>
<dbReference type="PROSITE" id="PS51021">
    <property type="entry name" value="BAR"/>
    <property type="match status" value="1"/>
</dbReference>
<feature type="compositionally biased region" description="Pro residues" evidence="15">
    <location>
        <begin position="601"/>
        <end position="626"/>
    </location>
</feature>